<keyword evidence="9" id="KW-0472">Membrane</keyword>
<dbReference type="PANTHER" id="PTHR13038">
    <property type="entry name" value="APG9 AUTOPHAGY 9"/>
    <property type="match status" value="1"/>
</dbReference>
<evidence type="ECO:0000256" key="8">
    <source>
        <dbReference type="ARBA" id="ARBA00023055"/>
    </source>
</evidence>
<comment type="similarity">
    <text evidence="2 10">Belongs to the ATG9 family.</text>
</comment>
<evidence type="ECO:0000256" key="6">
    <source>
        <dbReference type="ARBA" id="ARBA00022989"/>
    </source>
</evidence>
<dbReference type="Proteomes" id="UP001632038">
    <property type="component" value="Unassembled WGS sequence"/>
</dbReference>
<reference evidence="12" key="1">
    <citation type="journal article" date="2024" name="IScience">
        <title>Strigolactones Initiate the Formation of Haustorium-like Structures in Castilleja.</title>
        <authorList>
            <person name="Buerger M."/>
            <person name="Peterson D."/>
            <person name="Chory J."/>
        </authorList>
    </citation>
    <scope>NUCLEOTIDE SEQUENCE [LARGE SCALE GENOMIC DNA]</scope>
</reference>
<keyword evidence="5" id="KW-0812">Transmembrane</keyword>
<keyword evidence="4 10" id="KW-0813">Transport</keyword>
<evidence type="ECO:0000256" key="1">
    <source>
        <dbReference type="ARBA" id="ARBA00004511"/>
    </source>
</evidence>
<evidence type="ECO:0000256" key="2">
    <source>
        <dbReference type="ARBA" id="ARBA00006185"/>
    </source>
</evidence>
<dbReference type="AlphaFoldDB" id="A0ABD3DRG8"/>
<organism evidence="11 12">
    <name type="scientific">Castilleja foliolosa</name>
    <dbReference type="NCBI Taxonomy" id="1961234"/>
    <lineage>
        <taxon>Eukaryota</taxon>
        <taxon>Viridiplantae</taxon>
        <taxon>Streptophyta</taxon>
        <taxon>Embryophyta</taxon>
        <taxon>Tracheophyta</taxon>
        <taxon>Spermatophyta</taxon>
        <taxon>Magnoliopsida</taxon>
        <taxon>eudicotyledons</taxon>
        <taxon>Gunneridae</taxon>
        <taxon>Pentapetalae</taxon>
        <taxon>asterids</taxon>
        <taxon>lamiids</taxon>
        <taxon>Lamiales</taxon>
        <taxon>Orobanchaceae</taxon>
        <taxon>Pedicularideae</taxon>
        <taxon>Castillejinae</taxon>
        <taxon>Castilleja</taxon>
    </lineage>
</organism>
<dbReference type="EMBL" id="JAVIJP010000013">
    <property type="protein sequence ID" value="KAL3644895.1"/>
    <property type="molecule type" value="Genomic_DNA"/>
</dbReference>
<dbReference type="PANTHER" id="PTHR13038:SF10">
    <property type="entry name" value="AUTOPHAGY-RELATED PROTEIN 9"/>
    <property type="match status" value="1"/>
</dbReference>
<comment type="subcellular location">
    <subcellularLocation>
        <location evidence="1 10">Preautophagosomal structure membrane</location>
        <topology evidence="1 10">Multi-pass membrane protein</topology>
    </subcellularLocation>
</comment>
<evidence type="ECO:0000256" key="7">
    <source>
        <dbReference type="ARBA" id="ARBA00023006"/>
    </source>
</evidence>
<dbReference type="Pfam" id="PF04109">
    <property type="entry name" value="ATG9"/>
    <property type="match status" value="1"/>
</dbReference>
<dbReference type="GO" id="GO:0006869">
    <property type="term" value="P:lipid transport"/>
    <property type="evidence" value="ECO:0007669"/>
    <property type="project" value="UniProtKB-KW"/>
</dbReference>
<evidence type="ECO:0000256" key="9">
    <source>
        <dbReference type="ARBA" id="ARBA00023136"/>
    </source>
</evidence>
<dbReference type="InterPro" id="IPR007241">
    <property type="entry name" value="Autophagy-rel_prot_9"/>
</dbReference>
<keyword evidence="7 10" id="KW-0072">Autophagy</keyword>
<evidence type="ECO:0000256" key="3">
    <source>
        <dbReference type="ARBA" id="ARBA00018074"/>
    </source>
</evidence>
<comment type="caution">
    <text evidence="11">The sequence shown here is derived from an EMBL/GenBank/DDBJ whole genome shotgun (WGS) entry which is preliminary data.</text>
</comment>
<name>A0ABD3DRG8_9LAMI</name>
<comment type="function">
    <text evidence="10">Phospholipid scramblase involved in autophagy. Cycles between the preautophagosomal structure/phagophore assembly site (PAS) and the cytoplasmic vesicle pool and supplies membrane for the growing autophagosome. Lipid scramblase activity plays a key role in preautophagosomal structure/phagophore assembly by distributing the phospholipids that arrive through ATG2 from the cytoplasmic to the luminal leaflet of the bilayer, thereby driving autophagosomal membrane expansion.</text>
</comment>
<evidence type="ECO:0000256" key="10">
    <source>
        <dbReference type="RuleBase" id="RU364027"/>
    </source>
</evidence>
<dbReference type="GO" id="GO:0034045">
    <property type="term" value="C:phagophore assembly site membrane"/>
    <property type="evidence" value="ECO:0007669"/>
    <property type="project" value="UniProtKB-SubCell"/>
</dbReference>
<evidence type="ECO:0000256" key="4">
    <source>
        <dbReference type="ARBA" id="ARBA00022448"/>
    </source>
</evidence>
<accession>A0ABD3DRG8</accession>
<evidence type="ECO:0000313" key="11">
    <source>
        <dbReference type="EMBL" id="KAL3644895.1"/>
    </source>
</evidence>
<proteinExistence type="inferred from homology"/>
<keyword evidence="12" id="KW-1185">Reference proteome</keyword>
<dbReference type="GO" id="GO:0006914">
    <property type="term" value="P:autophagy"/>
    <property type="evidence" value="ECO:0007669"/>
    <property type="project" value="UniProtKB-KW"/>
</dbReference>
<protein>
    <recommendedName>
        <fullName evidence="3 10">Autophagy-related protein 9</fullName>
    </recommendedName>
</protein>
<evidence type="ECO:0000313" key="12">
    <source>
        <dbReference type="Proteomes" id="UP001632038"/>
    </source>
</evidence>
<gene>
    <name evidence="11" type="primary">ATG9_4</name>
    <name evidence="11" type="ORF">CASFOL_010075</name>
</gene>
<keyword evidence="6" id="KW-1133">Transmembrane helix</keyword>
<evidence type="ECO:0000256" key="5">
    <source>
        <dbReference type="ARBA" id="ARBA00022692"/>
    </source>
</evidence>
<keyword evidence="8 10" id="KW-0445">Lipid transport</keyword>
<sequence>MMLLEEMTSIFLTPYLLLFVVPKRVDDILQFVMEFTVDVEGVGHICSFSLFDFRNHGNKKYGSIFISPPDRRSSQGKMEKSFLR</sequence>